<comment type="caution">
    <text evidence="2">The sequence shown here is derived from an EMBL/GenBank/DDBJ whole genome shotgun (WGS) entry which is preliminary data.</text>
</comment>
<dbReference type="EMBL" id="JAVXUO010002935">
    <property type="protein sequence ID" value="KAK2968148.1"/>
    <property type="molecule type" value="Genomic_DNA"/>
</dbReference>
<reference evidence="2" key="1">
    <citation type="submission" date="2022-12" db="EMBL/GenBank/DDBJ databases">
        <title>Draft genome assemblies for two species of Escallonia (Escalloniales).</title>
        <authorList>
            <person name="Chanderbali A."/>
            <person name="Dervinis C."/>
            <person name="Anghel I."/>
            <person name="Soltis D."/>
            <person name="Soltis P."/>
            <person name="Zapata F."/>
        </authorList>
    </citation>
    <scope>NUCLEOTIDE SEQUENCE</scope>
    <source>
        <strain evidence="2">UCBG92.1500</strain>
        <tissue evidence="2">Leaf</tissue>
    </source>
</reference>
<feature type="compositionally biased region" description="Basic residues" evidence="1">
    <location>
        <begin position="112"/>
        <end position="127"/>
    </location>
</feature>
<dbReference type="AlphaFoldDB" id="A0AA88QEL5"/>
<gene>
    <name evidence="2" type="ORF">RJ640_018241</name>
</gene>
<evidence type="ECO:0000256" key="1">
    <source>
        <dbReference type="SAM" id="MobiDB-lite"/>
    </source>
</evidence>
<accession>A0AA88QEL5</accession>
<organism evidence="2 3">
    <name type="scientific">Escallonia rubra</name>
    <dbReference type="NCBI Taxonomy" id="112253"/>
    <lineage>
        <taxon>Eukaryota</taxon>
        <taxon>Viridiplantae</taxon>
        <taxon>Streptophyta</taxon>
        <taxon>Embryophyta</taxon>
        <taxon>Tracheophyta</taxon>
        <taxon>Spermatophyta</taxon>
        <taxon>Magnoliopsida</taxon>
        <taxon>eudicotyledons</taxon>
        <taxon>Gunneridae</taxon>
        <taxon>Pentapetalae</taxon>
        <taxon>asterids</taxon>
        <taxon>campanulids</taxon>
        <taxon>Escalloniales</taxon>
        <taxon>Escalloniaceae</taxon>
        <taxon>Escallonia</taxon>
    </lineage>
</organism>
<evidence type="ECO:0000313" key="2">
    <source>
        <dbReference type="EMBL" id="KAK2968148.1"/>
    </source>
</evidence>
<dbReference type="Proteomes" id="UP001187471">
    <property type="component" value="Unassembled WGS sequence"/>
</dbReference>
<keyword evidence="3" id="KW-1185">Reference proteome</keyword>
<proteinExistence type="predicted"/>
<sequence>MEVNIHGNQEYMLDKQEVLETLTTVMARPYQGTAQFEKDQEVYEQWLKNDRVLEAYGSQRDPNDNIRTFEDIARHLELKDERLRAATASDAYIQMSERWWEWNGVRPEQKKGKNNKGKRGKRGKKDKSKMTCYNYNKKRHFTVSALQQKRYSETFSDCFVTSCVLVAESLPVCIVDFEAIDHIIRERIEFAKYCHIPSGSKRVYMGNLSSVEGNKVDIFQKTIFYGFGYLSNGFMVLDIVNNPHYDSSFSLLASVDHAPNDSIKWNARLSHIGQDRMARHWMCNYCDKKVVGSYLKVTGHMLAIPLCGVTACKNLSVKIMKAIKKEHDDAKRRKNILILEARK</sequence>
<name>A0AA88QEL5_9ASTE</name>
<feature type="region of interest" description="Disordered" evidence="1">
    <location>
        <begin position="106"/>
        <end position="127"/>
    </location>
</feature>
<evidence type="ECO:0000313" key="3">
    <source>
        <dbReference type="Proteomes" id="UP001187471"/>
    </source>
</evidence>
<protein>
    <submittedName>
        <fullName evidence="2">Uncharacterized protein</fullName>
    </submittedName>
</protein>